<dbReference type="OrthoDB" id="60433at2759"/>
<evidence type="ECO:0000313" key="2">
    <source>
        <dbReference type="Proteomes" id="UP000192223"/>
    </source>
</evidence>
<feature type="region of interest" description="Disordered" evidence="1">
    <location>
        <begin position="1"/>
        <end position="80"/>
    </location>
</feature>
<dbReference type="Proteomes" id="UP000192223">
    <property type="component" value="Unplaced"/>
</dbReference>
<dbReference type="RefSeq" id="XP_025831811.1">
    <property type="nucleotide sequence ID" value="XM_025976026.1"/>
</dbReference>
<feature type="compositionally biased region" description="Polar residues" evidence="1">
    <location>
        <begin position="39"/>
        <end position="49"/>
    </location>
</feature>
<feature type="compositionally biased region" description="Low complexity" evidence="1">
    <location>
        <begin position="50"/>
        <end position="65"/>
    </location>
</feature>
<keyword evidence="2" id="KW-1185">Reference proteome</keyword>
<proteinExistence type="predicted"/>
<organism evidence="2 3">
    <name type="scientific">Agrilus planipennis</name>
    <name type="common">Emerald ash borer</name>
    <name type="synonym">Agrilus marcopoli</name>
    <dbReference type="NCBI Taxonomy" id="224129"/>
    <lineage>
        <taxon>Eukaryota</taxon>
        <taxon>Metazoa</taxon>
        <taxon>Ecdysozoa</taxon>
        <taxon>Arthropoda</taxon>
        <taxon>Hexapoda</taxon>
        <taxon>Insecta</taxon>
        <taxon>Pterygota</taxon>
        <taxon>Neoptera</taxon>
        <taxon>Endopterygota</taxon>
        <taxon>Coleoptera</taxon>
        <taxon>Polyphaga</taxon>
        <taxon>Elateriformia</taxon>
        <taxon>Buprestoidea</taxon>
        <taxon>Buprestidae</taxon>
        <taxon>Agrilinae</taxon>
        <taxon>Agrilus</taxon>
    </lineage>
</organism>
<accession>A0A7F5R759</accession>
<dbReference type="KEGG" id="apln:112904882"/>
<dbReference type="GeneID" id="112904882"/>
<sequence length="80" mass="8659">MNGKVYKSWGSADNLAPENSMPAPKGFVKRKSKKMLDSTGANSTPGTPNQMPRSMSHSHRSSTQDSDSDTAAGFDSNWRP</sequence>
<reference evidence="3" key="1">
    <citation type="submission" date="2025-08" db="UniProtKB">
        <authorList>
            <consortium name="RefSeq"/>
        </authorList>
    </citation>
    <scope>IDENTIFICATION</scope>
    <source>
        <tissue evidence="3">Entire body</tissue>
    </source>
</reference>
<evidence type="ECO:0000313" key="3">
    <source>
        <dbReference type="RefSeq" id="XP_025831811.1"/>
    </source>
</evidence>
<dbReference type="InParanoid" id="A0A7F5R759"/>
<name>A0A7F5R759_AGRPL</name>
<gene>
    <name evidence="3" type="primary">LOC112904882</name>
</gene>
<dbReference type="AlphaFoldDB" id="A0A7F5R759"/>
<evidence type="ECO:0000256" key="1">
    <source>
        <dbReference type="SAM" id="MobiDB-lite"/>
    </source>
</evidence>
<protein>
    <submittedName>
        <fullName evidence="3">Uncharacterized protein LOC112904882</fullName>
    </submittedName>
</protein>